<dbReference type="PANTHER" id="PTHR10434:SF55">
    <property type="entry name" value="POSSIBLE ACYLTRANSFERASE"/>
    <property type="match status" value="1"/>
</dbReference>
<proteinExistence type="predicted"/>
<feature type="domain" description="Phospholipid/glycerol acyltransferase" evidence="5">
    <location>
        <begin position="41"/>
        <end position="159"/>
    </location>
</feature>
<feature type="transmembrane region" description="Helical" evidence="4">
    <location>
        <begin position="6"/>
        <end position="24"/>
    </location>
</feature>
<sequence length="266" mass="28778">MARRRIGFWYRVVVVVVKPLLLLFTKREWRGMEHIPAEGGFVTAVNHISYVDPLTYAHFQYDSGREAHFLAKSSLFKIPVVGRIIKGAGQIPVYRDSADAALAFRAAVEAVERGDCVAVYPEGTITRDKAMWPMPGKTGAARIALSTGAPVIPVAQWGAQDILPPYGKRPKLLPRKKIKVLAGPPVDLDEFRGREMTAEVLRGATDRIMDAVTELLVKLRDEPAPPREQRRKGKAAAANGTENGTEGTTGGSAAADGGKPVEDGAA</sequence>
<evidence type="ECO:0000256" key="2">
    <source>
        <dbReference type="ARBA" id="ARBA00023315"/>
    </source>
</evidence>
<evidence type="ECO:0000256" key="3">
    <source>
        <dbReference type="SAM" id="MobiDB-lite"/>
    </source>
</evidence>
<dbReference type="EMBL" id="JAKFHA010000007">
    <property type="protein sequence ID" value="MCF2528591.1"/>
    <property type="molecule type" value="Genomic_DNA"/>
</dbReference>
<dbReference type="GO" id="GO:0006654">
    <property type="term" value="P:phosphatidic acid biosynthetic process"/>
    <property type="evidence" value="ECO:0007669"/>
    <property type="project" value="TreeGrafter"/>
</dbReference>
<keyword evidence="2 6" id="KW-0012">Acyltransferase</keyword>
<dbReference type="SMART" id="SM00563">
    <property type="entry name" value="PlsC"/>
    <property type="match status" value="1"/>
</dbReference>
<dbReference type="SUPFAM" id="SSF69593">
    <property type="entry name" value="Glycerol-3-phosphate (1)-acyltransferase"/>
    <property type="match status" value="1"/>
</dbReference>
<reference evidence="6" key="1">
    <citation type="submission" date="2022-01" db="EMBL/GenBank/DDBJ databases">
        <title>Genome-Based Taxonomic Classification of the Phylum Actinobacteria.</title>
        <authorList>
            <person name="Gao Y."/>
        </authorList>
    </citation>
    <scope>NUCLEOTIDE SEQUENCE</scope>
    <source>
        <strain evidence="6">KLBMP 8922</strain>
    </source>
</reference>
<feature type="compositionally biased region" description="Low complexity" evidence="3">
    <location>
        <begin position="235"/>
        <end position="258"/>
    </location>
</feature>
<dbReference type="InterPro" id="IPR002123">
    <property type="entry name" value="Plipid/glycerol_acylTrfase"/>
</dbReference>
<evidence type="ECO:0000313" key="6">
    <source>
        <dbReference type="EMBL" id="MCF2528591.1"/>
    </source>
</evidence>
<evidence type="ECO:0000256" key="1">
    <source>
        <dbReference type="ARBA" id="ARBA00022679"/>
    </source>
</evidence>
<keyword evidence="4" id="KW-0472">Membrane</keyword>
<evidence type="ECO:0000259" key="5">
    <source>
        <dbReference type="SMART" id="SM00563"/>
    </source>
</evidence>
<organism evidence="6 7">
    <name type="scientific">Yinghuangia soli</name>
    <dbReference type="NCBI Taxonomy" id="2908204"/>
    <lineage>
        <taxon>Bacteria</taxon>
        <taxon>Bacillati</taxon>
        <taxon>Actinomycetota</taxon>
        <taxon>Actinomycetes</taxon>
        <taxon>Kitasatosporales</taxon>
        <taxon>Streptomycetaceae</taxon>
        <taxon>Yinghuangia</taxon>
    </lineage>
</organism>
<dbReference type="GO" id="GO:0005886">
    <property type="term" value="C:plasma membrane"/>
    <property type="evidence" value="ECO:0007669"/>
    <property type="project" value="TreeGrafter"/>
</dbReference>
<dbReference type="RefSeq" id="WP_235052753.1">
    <property type="nucleotide sequence ID" value="NZ_JAKFHA010000007.1"/>
</dbReference>
<dbReference type="Pfam" id="PF01553">
    <property type="entry name" value="Acyltransferase"/>
    <property type="match status" value="1"/>
</dbReference>
<keyword evidence="4" id="KW-1133">Transmembrane helix</keyword>
<dbReference type="PANTHER" id="PTHR10434">
    <property type="entry name" value="1-ACYL-SN-GLYCEROL-3-PHOSPHATE ACYLTRANSFERASE"/>
    <property type="match status" value="1"/>
</dbReference>
<protein>
    <submittedName>
        <fullName evidence="6">1-acyl-sn-glycerol-3-phosphate acyltransferase</fullName>
    </submittedName>
</protein>
<feature type="compositionally biased region" description="Basic and acidic residues" evidence="3">
    <location>
        <begin position="219"/>
        <end position="228"/>
    </location>
</feature>
<dbReference type="CDD" id="cd07989">
    <property type="entry name" value="LPLAT_AGPAT-like"/>
    <property type="match status" value="1"/>
</dbReference>
<comment type="caution">
    <text evidence="6">The sequence shown here is derived from an EMBL/GenBank/DDBJ whole genome shotgun (WGS) entry which is preliminary data.</text>
</comment>
<dbReference type="Proteomes" id="UP001165378">
    <property type="component" value="Unassembled WGS sequence"/>
</dbReference>
<dbReference type="GO" id="GO:0003841">
    <property type="term" value="F:1-acylglycerol-3-phosphate O-acyltransferase activity"/>
    <property type="evidence" value="ECO:0007669"/>
    <property type="project" value="TreeGrafter"/>
</dbReference>
<keyword evidence="4" id="KW-0812">Transmembrane</keyword>
<dbReference type="AlphaFoldDB" id="A0AA41Q0M2"/>
<gene>
    <name evidence="6" type="ORF">LZ495_15375</name>
</gene>
<accession>A0AA41Q0M2</accession>
<name>A0AA41Q0M2_9ACTN</name>
<evidence type="ECO:0000313" key="7">
    <source>
        <dbReference type="Proteomes" id="UP001165378"/>
    </source>
</evidence>
<evidence type="ECO:0000256" key="4">
    <source>
        <dbReference type="SAM" id="Phobius"/>
    </source>
</evidence>
<keyword evidence="1" id="KW-0808">Transferase</keyword>
<feature type="region of interest" description="Disordered" evidence="3">
    <location>
        <begin position="219"/>
        <end position="266"/>
    </location>
</feature>
<keyword evidence="7" id="KW-1185">Reference proteome</keyword>